<evidence type="ECO:0000256" key="1">
    <source>
        <dbReference type="SAM" id="MobiDB-lite"/>
    </source>
</evidence>
<reference evidence="4" key="1">
    <citation type="journal article" date="2019" name="Int. J. Syst. Evol. Microbiol.">
        <title>The Global Catalogue of Microorganisms (GCM) 10K type strain sequencing project: providing services to taxonomists for standard genome sequencing and annotation.</title>
        <authorList>
            <consortium name="The Broad Institute Genomics Platform"/>
            <consortium name="The Broad Institute Genome Sequencing Center for Infectious Disease"/>
            <person name="Wu L."/>
            <person name="Ma J."/>
        </authorList>
    </citation>
    <scope>NUCLEOTIDE SEQUENCE [LARGE SCALE GENOMIC DNA]</scope>
    <source>
        <strain evidence="4">CCUG 60214</strain>
    </source>
</reference>
<feature type="region of interest" description="Disordered" evidence="1">
    <location>
        <begin position="77"/>
        <end position="97"/>
    </location>
</feature>
<comment type="caution">
    <text evidence="3">The sequence shown here is derived from an EMBL/GenBank/DDBJ whole genome shotgun (WGS) entry which is preliminary data.</text>
</comment>
<dbReference type="Proteomes" id="UP001597168">
    <property type="component" value="Unassembled WGS sequence"/>
</dbReference>
<evidence type="ECO:0000313" key="4">
    <source>
        <dbReference type="Proteomes" id="UP001597168"/>
    </source>
</evidence>
<evidence type="ECO:0000256" key="2">
    <source>
        <dbReference type="SAM" id="Phobius"/>
    </source>
</evidence>
<organism evidence="3 4">
    <name type="scientific">Saccharothrix hoggarensis</name>
    <dbReference type="NCBI Taxonomy" id="913853"/>
    <lineage>
        <taxon>Bacteria</taxon>
        <taxon>Bacillati</taxon>
        <taxon>Actinomycetota</taxon>
        <taxon>Actinomycetes</taxon>
        <taxon>Pseudonocardiales</taxon>
        <taxon>Pseudonocardiaceae</taxon>
        <taxon>Saccharothrix</taxon>
    </lineage>
</organism>
<evidence type="ECO:0000313" key="3">
    <source>
        <dbReference type="EMBL" id="MFD1149304.1"/>
    </source>
</evidence>
<accession>A0ABW3QWU3</accession>
<feature type="transmembrane region" description="Helical" evidence="2">
    <location>
        <begin position="12"/>
        <end position="31"/>
    </location>
</feature>
<name>A0ABW3QWU3_9PSEU</name>
<protein>
    <submittedName>
        <fullName evidence="3">Uncharacterized protein</fullName>
    </submittedName>
</protein>
<proteinExistence type="predicted"/>
<keyword evidence="2" id="KW-1133">Transmembrane helix</keyword>
<keyword evidence="4" id="KW-1185">Reference proteome</keyword>
<dbReference type="RefSeq" id="WP_380724712.1">
    <property type="nucleotide sequence ID" value="NZ_JBHTLK010000100.1"/>
</dbReference>
<feature type="transmembrane region" description="Helical" evidence="2">
    <location>
        <begin position="37"/>
        <end position="57"/>
    </location>
</feature>
<dbReference type="EMBL" id="JBHTLK010000100">
    <property type="protein sequence ID" value="MFD1149304.1"/>
    <property type="molecule type" value="Genomic_DNA"/>
</dbReference>
<keyword evidence="2" id="KW-0812">Transmembrane</keyword>
<gene>
    <name evidence="3" type="ORF">ACFQ3T_19395</name>
</gene>
<sequence>MHPRDRNQPGGRFAWADVPVLGLAFAAAWYLTRYEHYSVPAAVATSAAALGLFTVALSAPRCARRVAALLVALGGAPASAPLDPTSAVSVSEPVGRR</sequence>
<keyword evidence="2" id="KW-0472">Membrane</keyword>